<keyword evidence="3" id="KW-1185">Reference proteome</keyword>
<dbReference type="Gene3D" id="3.40.50.360">
    <property type="match status" value="1"/>
</dbReference>
<evidence type="ECO:0000313" key="3">
    <source>
        <dbReference type="Proteomes" id="UP001597158"/>
    </source>
</evidence>
<dbReference type="InterPro" id="IPR050712">
    <property type="entry name" value="NAD(P)H-dep_reductase"/>
</dbReference>
<evidence type="ECO:0000259" key="1">
    <source>
        <dbReference type="Pfam" id="PF03358"/>
    </source>
</evidence>
<dbReference type="EC" id="1.-.-.-" evidence="2"/>
<dbReference type="RefSeq" id="WP_002939882.1">
    <property type="nucleotide sequence ID" value="NZ_JARQZE010000003.1"/>
</dbReference>
<dbReference type="SUPFAM" id="SSF52218">
    <property type="entry name" value="Flavoproteins"/>
    <property type="match status" value="1"/>
</dbReference>
<dbReference type="GO" id="GO:0016491">
    <property type="term" value="F:oxidoreductase activity"/>
    <property type="evidence" value="ECO:0007669"/>
    <property type="project" value="UniProtKB-KW"/>
</dbReference>
<reference evidence="3" key="1">
    <citation type="journal article" date="2019" name="Int. J. Syst. Evol. Microbiol.">
        <title>The Global Catalogue of Microorganisms (GCM) 10K type strain sequencing project: providing services to taxonomists for standard genome sequencing and annotation.</title>
        <authorList>
            <consortium name="The Broad Institute Genomics Platform"/>
            <consortium name="The Broad Institute Genome Sequencing Center for Infectious Disease"/>
            <person name="Wu L."/>
            <person name="Ma J."/>
        </authorList>
    </citation>
    <scope>NUCLEOTIDE SEQUENCE [LARGE SCALE GENOMIC DNA]</scope>
    <source>
        <strain evidence="3">CCUG 48884</strain>
    </source>
</reference>
<keyword evidence="2" id="KW-0560">Oxidoreductase</keyword>
<dbReference type="PANTHER" id="PTHR30543">
    <property type="entry name" value="CHROMATE REDUCTASE"/>
    <property type="match status" value="1"/>
</dbReference>
<sequence>MKPPRIVVMAGSRRAEALSRRVAFACVQALQAAGAEVEHVELADYPAPLYDGDLEVAQGLPDCIVRLQHILHASDGLLVVNPEYNGSVTPLLKNTLDWCSRPNPADRARSGGAVYAGRAAAVVGSSPGALGGMRVLFHVRDILGYLGMQVIPQQLAVAKAGDAVGEDGRLKDGAQQAMLEALAVALADCARRLRA</sequence>
<dbReference type="InterPro" id="IPR005025">
    <property type="entry name" value="FMN_Rdtase-like_dom"/>
</dbReference>
<dbReference type="Proteomes" id="UP001597158">
    <property type="component" value="Unassembled WGS sequence"/>
</dbReference>
<gene>
    <name evidence="2" type="ORF">ACFQ4M_01870</name>
</gene>
<evidence type="ECO:0000313" key="2">
    <source>
        <dbReference type="EMBL" id="MFD1262311.1"/>
    </source>
</evidence>
<dbReference type="Pfam" id="PF03358">
    <property type="entry name" value="FMN_red"/>
    <property type="match status" value="1"/>
</dbReference>
<dbReference type="InterPro" id="IPR029039">
    <property type="entry name" value="Flavoprotein-like_sf"/>
</dbReference>
<dbReference type="EMBL" id="JBHTMC010000002">
    <property type="protein sequence ID" value="MFD1262311.1"/>
    <property type="molecule type" value="Genomic_DNA"/>
</dbReference>
<accession>A0ABW3W8L1</accession>
<comment type="caution">
    <text evidence="2">The sequence shown here is derived from an EMBL/GenBank/DDBJ whole genome shotgun (WGS) entry which is preliminary data.</text>
</comment>
<dbReference type="PANTHER" id="PTHR30543:SF21">
    <property type="entry name" value="NAD(P)H-DEPENDENT FMN REDUCTASE LOT6"/>
    <property type="match status" value="1"/>
</dbReference>
<protein>
    <submittedName>
        <fullName evidence="2">NADPH-dependent FMN reductase</fullName>
        <ecNumber evidence="2">1.-.-.-</ecNumber>
    </submittedName>
</protein>
<feature type="domain" description="NADPH-dependent FMN reductase-like" evidence="1">
    <location>
        <begin position="4"/>
        <end position="160"/>
    </location>
</feature>
<name>A0ABW3W8L1_9RHOO</name>
<organism evidence="2 3">
    <name type="scientific">Thauera mechernichensis</name>
    <dbReference type="NCBI Taxonomy" id="82788"/>
    <lineage>
        <taxon>Bacteria</taxon>
        <taxon>Pseudomonadati</taxon>
        <taxon>Pseudomonadota</taxon>
        <taxon>Betaproteobacteria</taxon>
        <taxon>Rhodocyclales</taxon>
        <taxon>Zoogloeaceae</taxon>
        <taxon>Thauera</taxon>
    </lineage>
</organism>
<proteinExistence type="predicted"/>